<dbReference type="EMBL" id="CADCUX010000525">
    <property type="protein sequence ID" value="CAA9428156.1"/>
    <property type="molecule type" value="Genomic_DNA"/>
</dbReference>
<reference evidence="2" key="1">
    <citation type="submission" date="2020-02" db="EMBL/GenBank/DDBJ databases">
        <authorList>
            <person name="Meier V. D."/>
        </authorList>
    </citation>
    <scope>NUCLEOTIDE SEQUENCE</scope>
    <source>
        <strain evidence="2">AVDCRST_MAG51</strain>
    </source>
</reference>
<feature type="region of interest" description="Disordered" evidence="1">
    <location>
        <begin position="1"/>
        <end position="137"/>
    </location>
</feature>
<proteinExistence type="predicted"/>
<feature type="compositionally biased region" description="Low complexity" evidence="1">
    <location>
        <begin position="89"/>
        <end position="99"/>
    </location>
</feature>
<name>A0A6J4Q535_9BURK</name>
<evidence type="ECO:0000256" key="1">
    <source>
        <dbReference type="SAM" id="MobiDB-lite"/>
    </source>
</evidence>
<protein>
    <submittedName>
        <fullName evidence="2">Transcriptional regulator, LysR family</fullName>
    </submittedName>
</protein>
<evidence type="ECO:0000313" key="2">
    <source>
        <dbReference type="EMBL" id="CAA9428156.1"/>
    </source>
</evidence>
<feature type="non-terminal residue" evidence="2">
    <location>
        <position position="1"/>
    </location>
</feature>
<organism evidence="2">
    <name type="scientific">uncultured Ramlibacter sp</name>
    <dbReference type="NCBI Taxonomy" id="260755"/>
    <lineage>
        <taxon>Bacteria</taxon>
        <taxon>Pseudomonadati</taxon>
        <taxon>Pseudomonadota</taxon>
        <taxon>Betaproteobacteria</taxon>
        <taxon>Burkholderiales</taxon>
        <taxon>Comamonadaceae</taxon>
        <taxon>Ramlibacter</taxon>
        <taxon>environmental samples</taxon>
    </lineage>
</organism>
<dbReference type="AlphaFoldDB" id="A0A6J4Q535"/>
<sequence length="137" mass="14266">APDPASILLRRRTSGQLHPCRGATAREPAHHHDAGALPRGELQRRTVPPRGAPGAAHGIGRAADATGSADLQPGGRCSGPPARLRRAAARPPASSRGGSVSRDPDAGRLQPEVPRHQGIRCNRQLARRTGPAPGLPR</sequence>
<accession>A0A6J4Q535</accession>
<feature type="non-terminal residue" evidence="2">
    <location>
        <position position="137"/>
    </location>
</feature>
<gene>
    <name evidence="2" type="ORF">AVDCRST_MAG51-2452</name>
</gene>